<dbReference type="EMBL" id="CAXKWB010029832">
    <property type="protein sequence ID" value="CAL4136552.1"/>
    <property type="molecule type" value="Genomic_DNA"/>
</dbReference>
<reference evidence="3 4" key="1">
    <citation type="submission" date="2024-05" db="EMBL/GenBank/DDBJ databases">
        <authorList>
            <person name="Wallberg A."/>
        </authorList>
    </citation>
    <scope>NUCLEOTIDE SEQUENCE [LARGE SCALE GENOMIC DNA]</scope>
</reference>
<keyword evidence="2" id="KW-1133">Transmembrane helix</keyword>
<sequence length="204" mass="22923">AETVVMGPEGRNRRFLALVILSALILLTSWIEKQLDEYEDAYPEAKNFRYNEQSSDHSGNHRQVGRRKQEEEDGEEQEEEERKIPPGYSRIVKSKSKLLLGGGPVVHLDIMACLPRFICEVHAQPPGEYMSELEKDILALFKSHVVLEGPGSPVYNYQVAAHMGKLSAGFDPSPCHGLFSACALSRVQLLEILKGVKTSRRMFL</sequence>
<feature type="region of interest" description="Disordered" evidence="1">
    <location>
        <begin position="50"/>
        <end position="87"/>
    </location>
</feature>
<evidence type="ECO:0000256" key="2">
    <source>
        <dbReference type="SAM" id="Phobius"/>
    </source>
</evidence>
<organism evidence="3 4">
    <name type="scientific">Meganyctiphanes norvegica</name>
    <name type="common">Northern krill</name>
    <name type="synonym">Thysanopoda norvegica</name>
    <dbReference type="NCBI Taxonomy" id="48144"/>
    <lineage>
        <taxon>Eukaryota</taxon>
        <taxon>Metazoa</taxon>
        <taxon>Ecdysozoa</taxon>
        <taxon>Arthropoda</taxon>
        <taxon>Crustacea</taxon>
        <taxon>Multicrustacea</taxon>
        <taxon>Malacostraca</taxon>
        <taxon>Eumalacostraca</taxon>
        <taxon>Eucarida</taxon>
        <taxon>Euphausiacea</taxon>
        <taxon>Euphausiidae</taxon>
        <taxon>Meganyctiphanes</taxon>
    </lineage>
</organism>
<dbReference type="Proteomes" id="UP001497623">
    <property type="component" value="Unassembled WGS sequence"/>
</dbReference>
<accession>A0AAV2RT58</accession>
<feature type="transmembrane region" description="Helical" evidence="2">
    <location>
        <begin position="15"/>
        <end position="31"/>
    </location>
</feature>
<keyword evidence="4" id="KW-1185">Reference proteome</keyword>
<gene>
    <name evidence="3" type="ORF">MNOR_LOCUS27821</name>
</gene>
<protein>
    <submittedName>
        <fullName evidence="3">Uncharacterized protein</fullName>
    </submittedName>
</protein>
<keyword evidence="2" id="KW-0812">Transmembrane</keyword>
<dbReference type="AlphaFoldDB" id="A0AAV2RT58"/>
<keyword evidence="2" id="KW-0472">Membrane</keyword>
<name>A0AAV2RT58_MEGNR</name>
<evidence type="ECO:0000256" key="1">
    <source>
        <dbReference type="SAM" id="MobiDB-lite"/>
    </source>
</evidence>
<feature type="compositionally biased region" description="Basic and acidic residues" evidence="1">
    <location>
        <begin position="50"/>
        <end position="59"/>
    </location>
</feature>
<evidence type="ECO:0000313" key="3">
    <source>
        <dbReference type="EMBL" id="CAL4136552.1"/>
    </source>
</evidence>
<proteinExistence type="predicted"/>
<feature type="non-terminal residue" evidence="3">
    <location>
        <position position="1"/>
    </location>
</feature>
<evidence type="ECO:0000313" key="4">
    <source>
        <dbReference type="Proteomes" id="UP001497623"/>
    </source>
</evidence>
<comment type="caution">
    <text evidence="3">The sequence shown here is derived from an EMBL/GenBank/DDBJ whole genome shotgun (WGS) entry which is preliminary data.</text>
</comment>